<dbReference type="SUPFAM" id="SSF53098">
    <property type="entry name" value="Ribonuclease H-like"/>
    <property type="match status" value="1"/>
</dbReference>
<reference evidence="6" key="1">
    <citation type="submission" date="2016-11" db="UniProtKB">
        <authorList>
            <consortium name="WormBaseParasite"/>
        </authorList>
    </citation>
    <scope>IDENTIFICATION</scope>
</reference>
<dbReference type="PRINTS" id="PR00109">
    <property type="entry name" value="TYRKINASE"/>
</dbReference>
<feature type="compositionally biased region" description="Basic residues" evidence="3">
    <location>
        <begin position="1919"/>
        <end position="1928"/>
    </location>
</feature>
<dbReference type="InterPro" id="IPR000719">
    <property type="entry name" value="Prot_kinase_dom"/>
</dbReference>
<proteinExistence type="inferred from homology"/>
<protein>
    <recommendedName>
        <fullName evidence="2">26S proteasome non-ATPase regulatory subunit 5</fullName>
    </recommendedName>
</protein>
<dbReference type="WBParaSite" id="maker-uti_cns_0001681-snap-gene-0.32-mRNA-1">
    <property type="protein sequence ID" value="maker-uti_cns_0001681-snap-gene-0.32-mRNA-1"/>
    <property type="gene ID" value="maker-uti_cns_0001681-snap-gene-0.32"/>
</dbReference>
<dbReference type="GO" id="GO:0046983">
    <property type="term" value="F:protein dimerization activity"/>
    <property type="evidence" value="ECO:0007669"/>
    <property type="project" value="InterPro"/>
</dbReference>
<feature type="compositionally biased region" description="Pro residues" evidence="3">
    <location>
        <begin position="1419"/>
        <end position="1430"/>
    </location>
</feature>
<dbReference type="Pfam" id="PF10508">
    <property type="entry name" value="Proteasom_PSMB"/>
    <property type="match status" value="1"/>
</dbReference>
<dbReference type="GO" id="GO:0005524">
    <property type="term" value="F:ATP binding"/>
    <property type="evidence" value="ECO:0007669"/>
    <property type="project" value="InterPro"/>
</dbReference>
<dbReference type="InterPro" id="IPR016024">
    <property type="entry name" value="ARM-type_fold"/>
</dbReference>
<feature type="region of interest" description="Disordered" evidence="3">
    <location>
        <begin position="688"/>
        <end position="707"/>
    </location>
</feature>
<comment type="similarity">
    <text evidence="1">Belongs to the proteasome subunit S5B/HSM3 family.</text>
</comment>
<dbReference type="PANTHER" id="PTHR44329">
    <property type="entry name" value="SERINE/THREONINE-PROTEIN KINASE TNNI3K-RELATED"/>
    <property type="match status" value="1"/>
</dbReference>
<dbReference type="InterPro" id="IPR011009">
    <property type="entry name" value="Kinase-like_dom_sf"/>
</dbReference>
<dbReference type="Pfam" id="PF07714">
    <property type="entry name" value="PK_Tyr_Ser-Thr"/>
    <property type="match status" value="1"/>
</dbReference>
<dbReference type="SUPFAM" id="SSF56112">
    <property type="entry name" value="Protein kinase-like (PK-like)"/>
    <property type="match status" value="1"/>
</dbReference>
<feature type="region of interest" description="Disordered" evidence="3">
    <location>
        <begin position="1414"/>
        <end position="1439"/>
    </location>
</feature>
<dbReference type="InterPro" id="IPR051681">
    <property type="entry name" value="Ser/Thr_Kinases-Pseudokinases"/>
</dbReference>
<feature type="domain" description="Protein kinase" evidence="4">
    <location>
        <begin position="1489"/>
        <end position="1740"/>
    </location>
</feature>
<feature type="region of interest" description="Disordered" evidence="3">
    <location>
        <begin position="736"/>
        <end position="757"/>
    </location>
</feature>
<evidence type="ECO:0000259" key="4">
    <source>
        <dbReference type="PROSITE" id="PS50011"/>
    </source>
</evidence>
<dbReference type="InterPro" id="IPR008906">
    <property type="entry name" value="HATC_C_dom"/>
</dbReference>
<dbReference type="InterPro" id="IPR008271">
    <property type="entry name" value="Ser/Thr_kinase_AS"/>
</dbReference>
<feature type="region of interest" description="Disordered" evidence="3">
    <location>
        <begin position="1888"/>
        <end position="1932"/>
    </location>
</feature>
<dbReference type="SMART" id="SM00220">
    <property type="entry name" value="S_TKc"/>
    <property type="match status" value="1"/>
</dbReference>
<dbReference type="InterPro" id="IPR001245">
    <property type="entry name" value="Ser-Thr/Tyr_kinase_cat_dom"/>
</dbReference>
<dbReference type="GO" id="GO:0043248">
    <property type="term" value="P:proteasome assembly"/>
    <property type="evidence" value="ECO:0007669"/>
    <property type="project" value="InterPro"/>
</dbReference>
<dbReference type="SUPFAM" id="SSF48371">
    <property type="entry name" value="ARM repeat"/>
    <property type="match status" value="1"/>
</dbReference>
<dbReference type="PROSITE" id="PS50011">
    <property type="entry name" value="PROTEIN_KINASE_DOM"/>
    <property type="match status" value="1"/>
</dbReference>
<keyword evidence="5" id="KW-1185">Reference proteome</keyword>
<name>A0A1I8GFH7_9PLAT</name>
<dbReference type="InterPro" id="IPR019538">
    <property type="entry name" value="PSMD5"/>
</dbReference>
<accession>A0A1I8GFH7</accession>
<feature type="compositionally biased region" description="Low complexity" evidence="3">
    <location>
        <begin position="1888"/>
        <end position="1912"/>
    </location>
</feature>
<evidence type="ECO:0000313" key="6">
    <source>
        <dbReference type="WBParaSite" id="maker-uti_cns_0001681-snap-gene-0.32-mRNA-1"/>
    </source>
</evidence>
<dbReference type="GO" id="GO:0005737">
    <property type="term" value="C:cytoplasm"/>
    <property type="evidence" value="ECO:0007669"/>
    <property type="project" value="TreeGrafter"/>
</dbReference>
<dbReference type="CDD" id="cd13999">
    <property type="entry name" value="STKc_MAP3K-like"/>
    <property type="match status" value="1"/>
</dbReference>
<dbReference type="Proteomes" id="UP000095280">
    <property type="component" value="Unplaced"/>
</dbReference>
<feature type="compositionally biased region" description="Basic and acidic residues" evidence="3">
    <location>
        <begin position="688"/>
        <end position="697"/>
    </location>
</feature>
<evidence type="ECO:0000256" key="3">
    <source>
        <dbReference type="SAM" id="MobiDB-lite"/>
    </source>
</evidence>
<organism evidence="5 6">
    <name type="scientific">Macrostomum lignano</name>
    <dbReference type="NCBI Taxonomy" id="282301"/>
    <lineage>
        <taxon>Eukaryota</taxon>
        <taxon>Metazoa</taxon>
        <taxon>Spiralia</taxon>
        <taxon>Lophotrochozoa</taxon>
        <taxon>Platyhelminthes</taxon>
        <taxon>Rhabditophora</taxon>
        <taxon>Macrostomorpha</taxon>
        <taxon>Macrostomida</taxon>
        <taxon>Macrostomidae</taxon>
        <taxon>Macrostomum</taxon>
    </lineage>
</organism>
<dbReference type="InterPro" id="IPR012337">
    <property type="entry name" value="RNaseH-like_sf"/>
</dbReference>
<evidence type="ECO:0000256" key="2">
    <source>
        <dbReference type="ARBA" id="ARBA00014933"/>
    </source>
</evidence>
<evidence type="ECO:0000256" key="1">
    <source>
        <dbReference type="ARBA" id="ARBA00006823"/>
    </source>
</evidence>
<dbReference type="Pfam" id="PF05699">
    <property type="entry name" value="Dimer_Tnp_hAT"/>
    <property type="match status" value="1"/>
</dbReference>
<dbReference type="GO" id="GO:0004674">
    <property type="term" value="F:protein serine/threonine kinase activity"/>
    <property type="evidence" value="ECO:0007669"/>
    <property type="project" value="TreeGrafter"/>
</dbReference>
<dbReference type="PANTHER" id="PTHR44329:SF304">
    <property type="entry name" value="MITOGEN-ACTIVATED PROTEIN KINASE KINASE KINASE 13-LIKE ISOFORM X1"/>
    <property type="match status" value="1"/>
</dbReference>
<feature type="region of interest" description="Disordered" evidence="3">
    <location>
        <begin position="1294"/>
        <end position="1329"/>
    </location>
</feature>
<dbReference type="Gene3D" id="3.30.200.20">
    <property type="entry name" value="Phosphorylase Kinase, domain 1"/>
    <property type="match status" value="1"/>
</dbReference>
<sequence length="1961" mass="216569">MPLKTKPSQRGTKWDNDWLQEKDNSGVLISKWCQQDRIEGKAYCRACSRSFSIMQHGISAIRQHADGQNHKIQISAIGQQKTMTSFFSVMNDDPAKQAVSSTTISEQAMAANLRFSLLVAQKDLSFNLMDQFTSLLPVAFPDSAIAQQFACCRTKTTYLVNEALAPFAKEQMFDLLRKSHFSIMLDEGTKRDRSYLAVLARVFSTEHQNVPIVMIGIKELTDSTAEGMKTVVKELLREGNIPVKHVLSVMTDSCNAMRGQNNGLLAKLKEELPHLIDVGGCSLHHVHNAVQYAVKALDTSGETEGLLDDVYNNFRFKSRRKAFHQTALNLTEHAFIRRVETRWLQVLIVVRRILEQWPALQQFFSNQQNIQNDRARRIREALTDKALARLQFLEQALPRCEKIEKLFQNESTQVHLLSSSLDDLCGCILTCFVREDVVNETNSLSDLADRAKERSNQLNNASLVIGGKTRETVDRLSPIDRIGFYKSVRDFYCELVQRLFSYLPLQNKILRALRFVDPNYLLGEDFNFDRTVLRVAKTMSTVIAVDELDELRLEVTRLRVSNSELEKSNPEKFWSCLPTATYPLLSKLGRSACCIPHGNADSERFLKWLANDLTKQRNKLSEFTLNSLLTIKTWLKANLATAHTVTIEPSLIAIGFEARSKAADRARLEQRQQAMKRLQKKMEEQRAIEAAAKKAQEEQQQQEEDLVTQQQTVDEMRRKAQEMLAAASKAEAAFRKRLKRQSVSSQPRGGNKIARIEGATAAGPSNKQLVEMDRSQVRTCLDRIDLFDLAHRVEACLLNSTSADLSTSTLVDTLRDIGSLLLTSRPPLDPEGGSLSAKRQAEFLRALDGCKSIEARVFCVNRLTEAAEETAQSDLDSEIAWNHGLLRCLANLLGEGEGDDDEGVSLAVSASKFWLAAASGGRSNGLDCRLLSGDLSNVFADRVCRRESSVIRMRGLELAARLAVRNPAALVAMETAGLLGRLVDDAVGTEGGSGIGSDPLLAVNCLEVLALLATCHHGLAWLQRSGLLVRLDRLLSPSGGDVIASLLRPQLMRLFGHVTAAAPNPDTVLSACPGFLASLQYGLASNSSTDQDAFVAMATIGHIGAGSVAGKSAALARPELVRPLAEILRRSPRSEPRARALAAIRDLLKVNGDWSAAERSEAATVAERLWSGPLSLRLAEIEKLARVPFPEIRLEAFGLLAAIAEQDWAASLIAAEPSLLEFLLDRRTEATHESAVSKFAVVEAACRCPGFASGVFSGPDQLRLRLHVKQGLYYGPAQANPSRPRQKLIAEKANNKDKEANIENQPTAKVAVSDTASPAAQMPSPDLHQSLDRQLSLELDSLSQQQNKSPGSVASGCYDNPAFRNSCLQLMTSSPSCNSPNIVGISRFSDAASSTVRASWSSGSAAVNSYSAATTMSSPPLPQLPQPSPTFPRADSTAAGNKSTGFWQGVLGCFRPMWTVLSVRMAATGRRAAESSQAQQPWMLDLMDILDLQFLASGTQGSVFLGVLNGQQVAMKKFNEPPDVELRELRHLASLRHPNVVRFIGCIDSNISLVMEFCQHGNLFDYYNNPANCISAARVADWAKQLADGMAYLHCSRIVHGDLKSPNILLCELDTLKISDFGLVRLPGEADQRQQQQQQQQLYGTVRWMSPEQCRQEMWSYPADVFSYGVILWEMLFQEVPYRSVDPWAVVLGVGQGTLSLPLPRHTPGIMRTLMEACWACKPKQRPAFRNIGRSLEASLLDLLVLSDGDLRILRKAWSAEIARQLSCMRQEDFKAKLEADLIRKRKEELQHAQEIRQHYEKRLHRVDDLQMDLTNLRMQLQLQARAERDRSAKLRSMIRRRCCRACQQSLRAVCSRQQLSAAVVLDQPLLDATNAHTAVAVAAAASMATDSSTKTLPQSSSTEQASSMSPDLGDRGGRPRRANRRLSKALTLPAGGVAAAAALFRRGGAPPPPPPSQPSA</sequence>
<dbReference type="Gene3D" id="1.10.510.10">
    <property type="entry name" value="Transferase(Phosphotransferase) domain 1"/>
    <property type="match status" value="1"/>
</dbReference>
<evidence type="ECO:0000313" key="5">
    <source>
        <dbReference type="Proteomes" id="UP000095280"/>
    </source>
</evidence>
<dbReference type="PROSITE" id="PS00108">
    <property type="entry name" value="PROTEIN_KINASE_ST"/>
    <property type="match status" value="1"/>
</dbReference>